<dbReference type="FunFam" id="2.10.25.10:FF:000117">
    <property type="entry name" value="Delta-like protein"/>
    <property type="match status" value="1"/>
</dbReference>
<evidence type="ECO:0000313" key="7">
    <source>
        <dbReference type="EMBL" id="PIO14244.1"/>
    </source>
</evidence>
<dbReference type="EMBL" id="KZ021741">
    <property type="protein sequence ID" value="PIO14244.1"/>
    <property type="molecule type" value="Genomic_DNA"/>
</dbReference>
<dbReference type="PROSITE" id="PS50026">
    <property type="entry name" value="EGF_3"/>
    <property type="match status" value="2"/>
</dbReference>
<keyword evidence="8" id="KW-1185">Reference proteome</keyword>
<keyword evidence="2" id="KW-0677">Repeat</keyword>
<dbReference type="InterPro" id="IPR051022">
    <property type="entry name" value="Notch_Cell-Fate_Det"/>
</dbReference>
<evidence type="ECO:0000256" key="5">
    <source>
        <dbReference type="PROSITE-ProRule" id="PRU00076"/>
    </source>
</evidence>
<dbReference type="FunFam" id="2.10.25.10:FF:000061">
    <property type="entry name" value="Delta-like protein"/>
    <property type="match status" value="1"/>
</dbReference>
<dbReference type="PROSITE" id="PS00022">
    <property type="entry name" value="EGF_1"/>
    <property type="match status" value="2"/>
</dbReference>
<dbReference type="AlphaFoldDB" id="A0A2G9QF65"/>
<dbReference type="InterPro" id="IPR001881">
    <property type="entry name" value="EGF-like_Ca-bd_dom"/>
</dbReference>
<dbReference type="SUPFAM" id="SSF57196">
    <property type="entry name" value="EGF/Laminin"/>
    <property type="match status" value="2"/>
</dbReference>
<dbReference type="Gene3D" id="2.10.25.10">
    <property type="entry name" value="Laminin"/>
    <property type="match status" value="2"/>
</dbReference>
<comment type="caution">
    <text evidence="5">Lacks conserved residue(s) required for the propagation of feature annotation.</text>
</comment>
<feature type="domain" description="EGF-like" evidence="6">
    <location>
        <begin position="52"/>
        <end position="88"/>
    </location>
</feature>
<keyword evidence="3 5" id="KW-1015">Disulfide bond</keyword>
<dbReference type="PRINTS" id="PR00010">
    <property type="entry name" value="EGFBLOOD"/>
</dbReference>
<feature type="disulfide bond" evidence="5">
    <location>
        <begin position="78"/>
        <end position="87"/>
    </location>
</feature>
<dbReference type="OrthoDB" id="283575at2759"/>
<dbReference type="PROSITE" id="PS00010">
    <property type="entry name" value="ASX_HYDROXYL"/>
    <property type="match status" value="2"/>
</dbReference>
<dbReference type="Pfam" id="PF00008">
    <property type="entry name" value="EGF"/>
    <property type="match status" value="2"/>
</dbReference>
<evidence type="ECO:0000256" key="4">
    <source>
        <dbReference type="ARBA" id="ARBA00023180"/>
    </source>
</evidence>
<gene>
    <name evidence="7" type="ORF">AB205_0081930</name>
</gene>
<proteinExistence type="predicted"/>
<evidence type="ECO:0000256" key="1">
    <source>
        <dbReference type="ARBA" id="ARBA00022536"/>
    </source>
</evidence>
<dbReference type="Proteomes" id="UP000228934">
    <property type="component" value="Unassembled WGS sequence"/>
</dbReference>
<dbReference type="PROSITE" id="PS01187">
    <property type="entry name" value="EGF_CA"/>
    <property type="match status" value="1"/>
</dbReference>
<keyword evidence="1 5" id="KW-0245">EGF-like domain</keyword>
<evidence type="ECO:0000313" key="8">
    <source>
        <dbReference type="Proteomes" id="UP000228934"/>
    </source>
</evidence>
<dbReference type="GO" id="GO:0005509">
    <property type="term" value="F:calcium ion binding"/>
    <property type="evidence" value="ECO:0007669"/>
    <property type="project" value="InterPro"/>
</dbReference>
<dbReference type="PANTHER" id="PTHR24049">
    <property type="entry name" value="CRUMBS FAMILY MEMBER"/>
    <property type="match status" value="1"/>
</dbReference>
<name>A0A2G9QF65_AQUCT</name>
<feature type="domain" description="EGF-like" evidence="6">
    <location>
        <begin position="14"/>
        <end position="50"/>
    </location>
</feature>
<reference evidence="8" key="1">
    <citation type="journal article" date="2017" name="Nat. Commun.">
        <title>The North American bullfrog draft genome provides insight into hormonal regulation of long noncoding RNA.</title>
        <authorList>
            <person name="Hammond S.A."/>
            <person name="Warren R.L."/>
            <person name="Vandervalk B.P."/>
            <person name="Kucuk E."/>
            <person name="Khan H."/>
            <person name="Gibb E.A."/>
            <person name="Pandoh P."/>
            <person name="Kirk H."/>
            <person name="Zhao Y."/>
            <person name="Jones M."/>
            <person name="Mungall A.J."/>
            <person name="Coope R."/>
            <person name="Pleasance S."/>
            <person name="Moore R.A."/>
            <person name="Holt R.A."/>
            <person name="Round J.M."/>
            <person name="Ohora S."/>
            <person name="Walle B.V."/>
            <person name="Veldhoen N."/>
            <person name="Helbing C.C."/>
            <person name="Birol I."/>
        </authorList>
    </citation>
    <scope>NUCLEOTIDE SEQUENCE [LARGE SCALE GENOMIC DNA]</scope>
</reference>
<dbReference type="CDD" id="cd00054">
    <property type="entry name" value="EGF_CA"/>
    <property type="match status" value="2"/>
</dbReference>
<dbReference type="InterPro" id="IPR018097">
    <property type="entry name" value="EGF_Ca-bd_CS"/>
</dbReference>
<dbReference type="InterPro" id="IPR000152">
    <property type="entry name" value="EGF-type_Asp/Asn_hydroxyl_site"/>
</dbReference>
<evidence type="ECO:0000256" key="3">
    <source>
        <dbReference type="ARBA" id="ARBA00023157"/>
    </source>
</evidence>
<organism evidence="7 8">
    <name type="scientific">Aquarana catesbeiana</name>
    <name type="common">American bullfrog</name>
    <name type="synonym">Rana catesbeiana</name>
    <dbReference type="NCBI Taxonomy" id="8400"/>
    <lineage>
        <taxon>Eukaryota</taxon>
        <taxon>Metazoa</taxon>
        <taxon>Chordata</taxon>
        <taxon>Craniata</taxon>
        <taxon>Vertebrata</taxon>
        <taxon>Euteleostomi</taxon>
        <taxon>Amphibia</taxon>
        <taxon>Batrachia</taxon>
        <taxon>Anura</taxon>
        <taxon>Neobatrachia</taxon>
        <taxon>Ranoidea</taxon>
        <taxon>Ranidae</taxon>
        <taxon>Aquarana</taxon>
    </lineage>
</organism>
<dbReference type="InterPro" id="IPR000742">
    <property type="entry name" value="EGF"/>
</dbReference>
<evidence type="ECO:0000259" key="6">
    <source>
        <dbReference type="PROSITE" id="PS50026"/>
    </source>
</evidence>
<dbReference type="PROSITE" id="PS01186">
    <property type="entry name" value="EGF_2"/>
    <property type="match status" value="1"/>
</dbReference>
<keyword evidence="4" id="KW-0325">Glycoprotein</keyword>
<sequence length="151" mass="16462">MCKEGWEGRTCTQNTNDCNPYPCYNGGICVDGVNWFRCECAPGFAGPDCRINIDECQSSPCGYGATCIDEINGYKCTCPSGRAGLRCQEGNWPAISSLSAGDFCKHLYGQFGSRSEPSCCLTCFSCCFFSDCLWKILLAEGNTVPTRKQMG</sequence>
<accession>A0A2G9QF65</accession>
<feature type="disulfide bond" evidence="5">
    <location>
        <begin position="40"/>
        <end position="49"/>
    </location>
</feature>
<evidence type="ECO:0000256" key="2">
    <source>
        <dbReference type="ARBA" id="ARBA00022737"/>
    </source>
</evidence>
<dbReference type="SMART" id="SM00181">
    <property type="entry name" value="EGF"/>
    <property type="match status" value="2"/>
</dbReference>
<protein>
    <recommendedName>
        <fullName evidence="6">EGF-like domain-containing protein</fullName>
    </recommendedName>
</protein>
<dbReference type="SMART" id="SM00179">
    <property type="entry name" value="EGF_CA"/>
    <property type="match status" value="2"/>
</dbReference>